<name>A0A0D3KCG6_EMIH1</name>
<dbReference type="RefSeq" id="XP_005785880.1">
    <property type="nucleotide sequence ID" value="XM_005785823.1"/>
</dbReference>
<dbReference type="GeneID" id="17278721"/>
<evidence type="ECO:0000313" key="1">
    <source>
        <dbReference type="EnsemblProtists" id="EOD33451"/>
    </source>
</evidence>
<protein>
    <submittedName>
        <fullName evidence="1">Uncharacterized protein</fullName>
    </submittedName>
</protein>
<dbReference type="PaxDb" id="2903-EOD33451"/>
<sequence length="185" mass="19408">MQQMQVTVPPGVYAGMSFQVNTPEGPMEVVAPVGEGQQMIVNVPAAPVVMATVVPVGGAPMMMATSAAPQMAPVQQSMHRTVPIGCIPAGGSQPLWSAQELTGTWICCCLPGGCGITTLTAEGDDVKIENGVCCFLGLPCPISNERWIRKGDTNGFYKDDEPSSVDVFTSRTSICNGPSCSRRLC</sequence>
<dbReference type="Proteomes" id="UP000013827">
    <property type="component" value="Unassembled WGS sequence"/>
</dbReference>
<keyword evidence="2" id="KW-1185">Reference proteome</keyword>
<dbReference type="EnsemblProtists" id="EOD33451">
    <property type="protein sequence ID" value="EOD33451"/>
    <property type="gene ID" value="EMIHUDRAFT_229827"/>
</dbReference>
<organism evidence="1 2">
    <name type="scientific">Emiliania huxleyi (strain CCMP1516)</name>
    <dbReference type="NCBI Taxonomy" id="280463"/>
    <lineage>
        <taxon>Eukaryota</taxon>
        <taxon>Haptista</taxon>
        <taxon>Haptophyta</taxon>
        <taxon>Prymnesiophyceae</taxon>
        <taxon>Isochrysidales</taxon>
        <taxon>Noelaerhabdaceae</taxon>
        <taxon>Emiliania</taxon>
    </lineage>
</organism>
<proteinExistence type="predicted"/>
<reference evidence="1" key="2">
    <citation type="submission" date="2024-10" db="UniProtKB">
        <authorList>
            <consortium name="EnsemblProtists"/>
        </authorList>
    </citation>
    <scope>IDENTIFICATION</scope>
</reference>
<dbReference type="HOGENOM" id="CLU_1558125_0_0_1"/>
<dbReference type="KEGG" id="ehx:EMIHUDRAFT_229827"/>
<reference evidence="2" key="1">
    <citation type="journal article" date="2013" name="Nature">
        <title>Pan genome of the phytoplankton Emiliania underpins its global distribution.</title>
        <authorList>
            <person name="Read B.A."/>
            <person name="Kegel J."/>
            <person name="Klute M.J."/>
            <person name="Kuo A."/>
            <person name="Lefebvre S.C."/>
            <person name="Maumus F."/>
            <person name="Mayer C."/>
            <person name="Miller J."/>
            <person name="Monier A."/>
            <person name="Salamov A."/>
            <person name="Young J."/>
            <person name="Aguilar M."/>
            <person name="Claverie J.M."/>
            <person name="Frickenhaus S."/>
            <person name="Gonzalez K."/>
            <person name="Herman E.K."/>
            <person name="Lin Y.C."/>
            <person name="Napier J."/>
            <person name="Ogata H."/>
            <person name="Sarno A.F."/>
            <person name="Shmutz J."/>
            <person name="Schroeder D."/>
            <person name="de Vargas C."/>
            <person name="Verret F."/>
            <person name="von Dassow P."/>
            <person name="Valentin K."/>
            <person name="Van de Peer Y."/>
            <person name="Wheeler G."/>
            <person name="Dacks J.B."/>
            <person name="Delwiche C.F."/>
            <person name="Dyhrman S.T."/>
            <person name="Glockner G."/>
            <person name="John U."/>
            <person name="Richards T."/>
            <person name="Worden A.Z."/>
            <person name="Zhang X."/>
            <person name="Grigoriev I.V."/>
            <person name="Allen A.E."/>
            <person name="Bidle K."/>
            <person name="Borodovsky M."/>
            <person name="Bowler C."/>
            <person name="Brownlee C."/>
            <person name="Cock J.M."/>
            <person name="Elias M."/>
            <person name="Gladyshev V.N."/>
            <person name="Groth M."/>
            <person name="Guda C."/>
            <person name="Hadaegh A."/>
            <person name="Iglesias-Rodriguez M.D."/>
            <person name="Jenkins J."/>
            <person name="Jones B.M."/>
            <person name="Lawson T."/>
            <person name="Leese F."/>
            <person name="Lindquist E."/>
            <person name="Lobanov A."/>
            <person name="Lomsadze A."/>
            <person name="Malik S.B."/>
            <person name="Marsh M.E."/>
            <person name="Mackinder L."/>
            <person name="Mock T."/>
            <person name="Mueller-Roeber B."/>
            <person name="Pagarete A."/>
            <person name="Parker M."/>
            <person name="Probert I."/>
            <person name="Quesneville H."/>
            <person name="Raines C."/>
            <person name="Rensing S.A."/>
            <person name="Riano-Pachon D.M."/>
            <person name="Richier S."/>
            <person name="Rokitta S."/>
            <person name="Shiraiwa Y."/>
            <person name="Soanes D.M."/>
            <person name="van der Giezen M."/>
            <person name="Wahlund T.M."/>
            <person name="Williams B."/>
            <person name="Wilson W."/>
            <person name="Wolfe G."/>
            <person name="Wurch L.L."/>
        </authorList>
    </citation>
    <scope>NUCLEOTIDE SEQUENCE</scope>
</reference>
<accession>A0A0D3KCG6</accession>
<dbReference type="AlphaFoldDB" id="A0A0D3KCG6"/>
<evidence type="ECO:0000313" key="2">
    <source>
        <dbReference type="Proteomes" id="UP000013827"/>
    </source>
</evidence>